<keyword evidence="1 4" id="KW-0378">Hydrolase</keyword>
<accession>A0A6M4GW26</accession>
<feature type="active site" description="Proton acceptor" evidence="4">
    <location>
        <position position="209"/>
    </location>
</feature>
<evidence type="ECO:0000313" key="7">
    <source>
        <dbReference type="Proteomes" id="UP000501534"/>
    </source>
</evidence>
<dbReference type="Gene3D" id="3.40.1090.10">
    <property type="entry name" value="Cytosolic phospholipase A2 catalytic domain"/>
    <property type="match status" value="1"/>
</dbReference>
<keyword evidence="7" id="KW-1185">Reference proteome</keyword>
<dbReference type="PROSITE" id="PS51635">
    <property type="entry name" value="PNPLA"/>
    <property type="match status" value="1"/>
</dbReference>
<evidence type="ECO:0000256" key="1">
    <source>
        <dbReference type="ARBA" id="ARBA00022801"/>
    </source>
</evidence>
<dbReference type="GO" id="GO:0016787">
    <property type="term" value="F:hydrolase activity"/>
    <property type="evidence" value="ECO:0007669"/>
    <property type="project" value="UniProtKB-UniRule"/>
</dbReference>
<dbReference type="InterPro" id="IPR002641">
    <property type="entry name" value="PNPLA_dom"/>
</dbReference>
<gene>
    <name evidence="6" type="ORF">DSM104443_01607</name>
</gene>
<dbReference type="GO" id="GO:0016042">
    <property type="term" value="P:lipid catabolic process"/>
    <property type="evidence" value="ECO:0007669"/>
    <property type="project" value="UniProtKB-UniRule"/>
</dbReference>
<dbReference type="RefSeq" id="WP_171091137.1">
    <property type="nucleotide sequence ID" value="NZ_CP053069.1"/>
</dbReference>
<dbReference type="AlphaFoldDB" id="A0A6M4GW26"/>
<dbReference type="PANTHER" id="PTHR14226:SF57">
    <property type="entry name" value="BLR7027 PROTEIN"/>
    <property type="match status" value="1"/>
</dbReference>
<feature type="short sequence motif" description="GXSXG" evidence="4">
    <location>
        <begin position="45"/>
        <end position="49"/>
    </location>
</feature>
<reference evidence="6 7" key="1">
    <citation type="submission" date="2020-04" db="EMBL/GenBank/DDBJ databases">
        <title>Usitatibacter rugosus gen. nov., sp. nov. and Usitatibacter palustris sp. nov., novel members of Usitatibacteraceae fam. nov. within the order Nitrosomonadales isolated from soil.</title>
        <authorList>
            <person name="Huber K.J."/>
            <person name="Neumann-Schaal M."/>
            <person name="Geppert A."/>
            <person name="Luckner M."/>
            <person name="Wanner G."/>
            <person name="Overmann J."/>
        </authorList>
    </citation>
    <scope>NUCLEOTIDE SEQUENCE [LARGE SCALE GENOMIC DNA]</scope>
    <source>
        <strain evidence="6 7">0125_3</strain>
    </source>
</reference>
<evidence type="ECO:0000313" key="6">
    <source>
        <dbReference type="EMBL" id="QJR10543.1"/>
    </source>
</evidence>
<name>A0A6M4GW26_9PROT</name>
<evidence type="ECO:0000256" key="2">
    <source>
        <dbReference type="ARBA" id="ARBA00022963"/>
    </source>
</evidence>
<sequence>MEAIPKAGLVLAGGGARAAYQVGVVQALREMLPDAKQNPFPIIAGTSAGAINATALASHADNFGEGVDRLLEVWRHFEPRHVYRSDLVGVIANSARWFMGMFFGNVVKNEPISLLDNRPLQALLERRVLFDRIQPNIDAGFLDALAITCSGYTSGQSCSFFQGKAELEGWKRSQRVGIQAKIGVEHLMASAAIPFLFPAHKLNREYFGDGSMRQIAPVSPALHLGADRVIVVGTARLRTDSPERTRGEIYPSVAQVAGHVMNSIFLDSLAVDIERLERINRTISVTPQDALRKMGLTLHHVDVLVLTPSEPLDQIAIKHVRHLPYPIRMLLRSIGAMRRGGANLASYLLFEQGYCRELIQLGYNDTMKRREEVEAFLVGSMCPIPGAFNRTVKFLTPLTAEHARTPSGTP</sequence>
<dbReference type="InterPro" id="IPR016035">
    <property type="entry name" value="Acyl_Trfase/lysoPLipase"/>
</dbReference>
<keyword evidence="3 4" id="KW-0443">Lipid metabolism</keyword>
<dbReference type="Proteomes" id="UP000501534">
    <property type="component" value="Chromosome"/>
</dbReference>
<protein>
    <recommendedName>
        <fullName evidence="5">PNPLA domain-containing protein</fullName>
    </recommendedName>
</protein>
<dbReference type="PANTHER" id="PTHR14226">
    <property type="entry name" value="NEUROPATHY TARGET ESTERASE/SWISS CHEESE D.MELANOGASTER"/>
    <property type="match status" value="1"/>
</dbReference>
<dbReference type="EMBL" id="CP053069">
    <property type="protein sequence ID" value="QJR10543.1"/>
    <property type="molecule type" value="Genomic_DNA"/>
</dbReference>
<dbReference type="InterPro" id="IPR050301">
    <property type="entry name" value="NTE"/>
</dbReference>
<feature type="domain" description="PNPLA" evidence="5">
    <location>
        <begin position="9"/>
        <end position="222"/>
    </location>
</feature>
<evidence type="ECO:0000259" key="5">
    <source>
        <dbReference type="PROSITE" id="PS51635"/>
    </source>
</evidence>
<proteinExistence type="predicted"/>
<dbReference type="SUPFAM" id="SSF52151">
    <property type="entry name" value="FabD/lysophospholipase-like"/>
    <property type="match status" value="1"/>
</dbReference>
<comment type="caution">
    <text evidence="4">Lacks conserved residue(s) required for the propagation of feature annotation.</text>
</comment>
<evidence type="ECO:0000256" key="3">
    <source>
        <dbReference type="ARBA" id="ARBA00023098"/>
    </source>
</evidence>
<keyword evidence="2 4" id="KW-0442">Lipid degradation</keyword>
<feature type="active site" description="Nucleophile" evidence="4">
    <location>
        <position position="47"/>
    </location>
</feature>
<dbReference type="KEGG" id="uru:DSM104443_01607"/>
<dbReference type="CDD" id="cd07209">
    <property type="entry name" value="Pat_hypo_Ecoli_Z1214_like"/>
    <property type="match status" value="1"/>
</dbReference>
<evidence type="ECO:0000256" key="4">
    <source>
        <dbReference type="PROSITE-ProRule" id="PRU01161"/>
    </source>
</evidence>
<dbReference type="Pfam" id="PF01734">
    <property type="entry name" value="Patatin"/>
    <property type="match status" value="1"/>
</dbReference>
<organism evidence="6 7">
    <name type="scientific">Usitatibacter rugosus</name>
    <dbReference type="NCBI Taxonomy" id="2732067"/>
    <lineage>
        <taxon>Bacteria</taxon>
        <taxon>Pseudomonadati</taxon>
        <taxon>Pseudomonadota</taxon>
        <taxon>Betaproteobacteria</taxon>
        <taxon>Nitrosomonadales</taxon>
        <taxon>Usitatibacteraceae</taxon>
        <taxon>Usitatibacter</taxon>
    </lineage>
</organism>